<keyword evidence="3 9" id="KW-0285">Flavoprotein</keyword>
<name>A0A4V2MVP9_9APHY</name>
<dbReference type="InterPro" id="IPR007867">
    <property type="entry name" value="GMC_OxRtase_C"/>
</dbReference>
<evidence type="ECO:0000256" key="9">
    <source>
        <dbReference type="RuleBase" id="RU003968"/>
    </source>
</evidence>
<dbReference type="InterPro" id="IPR036188">
    <property type="entry name" value="FAD/NAD-bd_sf"/>
</dbReference>
<reference evidence="11 12" key="1">
    <citation type="submission" date="2018-11" db="EMBL/GenBank/DDBJ databases">
        <title>Genome assembly of Steccherinum ochraceum LE-BIN_3174, the white-rot fungus of the Steccherinaceae family (The Residual Polyporoid clade, Polyporales, Basidiomycota).</title>
        <authorList>
            <person name="Fedorova T.V."/>
            <person name="Glazunova O.A."/>
            <person name="Landesman E.O."/>
            <person name="Moiseenko K.V."/>
            <person name="Psurtseva N.V."/>
            <person name="Savinova O.S."/>
            <person name="Shakhova N.V."/>
            <person name="Tyazhelova T.V."/>
            <person name="Vasina D.V."/>
        </authorList>
    </citation>
    <scope>NUCLEOTIDE SEQUENCE [LARGE SCALE GENOMIC DNA]</scope>
    <source>
        <strain evidence="11 12">LE-BIN_3174</strain>
    </source>
</reference>
<dbReference type="PROSITE" id="PS00623">
    <property type="entry name" value="GMC_OXRED_1"/>
    <property type="match status" value="1"/>
</dbReference>
<feature type="binding site" evidence="8">
    <location>
        <position position="245"/>
    </location>
    <ligand>
        <name>FAD</name>
        <dbReference type="ChEBI" id="CHEBI:57692"/>
    </ligand>
</feature>
<dbReference type="GO" id="GO:0016614">
    <property type="term" value="F:oxidoreductase activity, acting on CH-OH group of donors"/>
    <property type="evidence" value="ECO:0007669"/>
    <property type="project" value="InterPro"/>
</dbReference>
<dbReference type="SUPFAM" id="SSF51905">
    <property type="entry name" value="FAD/NAD(P)-binding domain"/>
    <property type="match status" value="1"/>
</dbReference>
<dbReference type="EMBL" id="RWJN01000299">
    <property type="protein sequence ID" value="TCD63417.1"/>
    <property type="molecule type" value="Genomic_DNA"/>
</dbReference>
<dbReference type="STRING" id="92696.A0A4V2MVP9"/>
<dbReference type="PANTHER" id="PTHR11552:SF201">
    <property type="entry name" value="GLUCOSE-METHANOL-CHOLINE OXIDOREDUCTASE N-TERMINAL DOMAIN-CONTAINING PROTEIN"/>
    <property type="match status" value="1"/>
</dbReference>
<dbReference type="InterPro" id="IPR012132">
    <property type="entry name" value="GMC_OxRdtase"/>
</dbReference>
<dbReference type="PANTHER" id="PTHR11552">
    <property type="entry name" value="GLUCOSE-METHANOL-CHOLINE GMC OXIDOREDUCTASE"/>
    <property type="match status" value="1"/>
</dbReference>
<evidence type="ECO:0000256" key="4">
    <source>
        <dbReference type="ARBA" id="ARBA00022729"/>
    </source>
</evidence>
<dbReference type="SUPFAM" id="SSF54373">
    <property type="entry name" value="FAD-linked reductases, C-terminal domain"/>
    <property type="match status" value="1"/>
</dbReference>
<evidence type="ECO:0000313" key="11">
    <source>
        <dbReference type="EMBL" id="TCD63417.1"/>
    </source>
</evidence>
<dbReference type="AlphaFoldDB" id="A0A4V2MVP9"/>
<dbReference type="Gene3D" id="3.50.50.60">
    <property type="entry name" value="FAD/NAD(P)-binding domain"/>
    <property type="match status" value="1"/>
</dbReference>
<dbReference type="Pfam" id="PF00732">
    <property type="entry name" value="GMC_oxred_N"/>
    <property type="match status" value="1"/>
</dbReference>
<sequence>MLVRVEDVLAKGTYDYVVIGGGTAGLTLASRLAQHASHTVTILVLEAGSDNLRDPALLLPATYGAQFGNDAYSWTYKVAKQRHAGDRENVWDRGKGLGGTSAINFMCYLRPSKDDIDDIERLGNPGWNWAHLDRLIKKLEGYVAPSDPDALNGLAQLADGRLGTEGPLKISYPPAGTELEMMTLKSLNEVGVPIAPDPFGGNIDGVWLTPNAYDPASHTRSYAVTTFYLPNQDRPNLHVLTEAVVGRILTERDVNGDGNVTATGVEFYHGGTKYTVKAGREVIVSAGALKSAQVLELSGIGRKDVLEKINVPVVLDLPGVGQNVQEHVLHGMTYELKDDVPYETIDLLRDPVQAAKHRELHATGTGVHTTGMLAFGYMPPSSVSPAAEQAIQRAKADILRNWDTYPPELQAQYAVQIARIERQAPSCEIVMLKGFLGLPNPPEPGKKYINLFSMINHALSRGTIHAISSDPFVEPEFDPHYFEQESDRIILEEQVHFIRRLTSTGPLKDVIAREVNPGPEVQNWVEKYFSTVWHTCGACSMMPRKKGGVVDTKLKVYGTTNIRVVDLSILPIHMAAHPLSTVYGIAEHALECILETI</sequence>
<dbReference type="PIRSF" id="PIRSF000137">
    <property type="entry name" value="Alcohol_oxidase"/>
    <property type="match status" value="1"/>
</dbReference>
<evidence type="ECO:0000259" key="10">
    <source>
        <dbReference type="PROSITE" id="PS00623"/>
    </source>
</evidence>
<gene>
    <name evidence="11" type="ORF">EIP91_005416</name>
</gene>
<keyword evidence="5 8" id="KW-0274">FAD</keyword>
<evidence type="ECO:0000256" key="5">
    <source>
        <dbReference type="ARBA" id="ARBA00022827"/>
    </source>
</evidence>
<keyword evidence="12" id="KW-1185">Reference proteome</keyword>
<evidence type="ECO:0000256" key="7">
    <source>
        <dbReference type="PIRSR" id="PIRSR000137-1"/>
    </source>
</evidence>
<keyword evidence="4" id="KW-0732">Signal</keyword>
<dbReference type="GO" id="GO:0050660">
    <property type="term" value="F:flavin adenine dinucleotide binding"/>
    <property type="evidence" value="ECO:0007669"/>
    <property type="project" value="InterPro"/>
</dbReference>
<evidence type="ECO:0000256" key="1">
    <source>
        <dbReference type="ARBA" id="ARBA00001974"/>
    </source>
</evidence>
<dbReference type="Gene3D" id="3.30.560.10">
    <property type="entry name" value="Glucose Oxidase, domain 3"/>
    <property type="match status" value="1"/>
</dbReference>
<proteinExistence type="inferred from homology"/>
<dbReference type="InterPro" id="IPR000172">
    <property type="entry name" value="GMC_OxRdtase_N"/>
</dbReference>
<dbReference type="OrthoDB" id="269227at2759"/>
<evidence type="ECO:0000256" key="8">
    <source>
        <dbReference type="PIRSR" id="PIRSR000137-2"/>
    </source>
</evidence>
<feature type="domain" description="Glucose-methanol-choline oxidoreductase N-terminal" evidence="10">
    <location>
        <begin position="94"/>
        <end position="117"/>
    </location>
</feature>
<evidence type="ECO:0000313" key="12">
    <source>
        <dbReference type="Proteomes" id="UP000292702"/>
    </source>
</evidence>
<accession>A0A4V2MVP9</accession>
<feature type="active site" description="Proton donor" evidence="7">
    <location>
        <position position="534"/>
    </location>
</feature>
<feature type="binding site" evidence="8">
    <location>
        <position position="100"/>
    </location>
    <ligand>
        <name>FAD</name>
        <dbReference type="ChEBI" id="CHEBI:57692"/>
    </ligand>
</feature>
<comment type="caution">
    <text evidence="11">The sequence shown here is derived from an EMBL/GenBank/DDBJ whole genome shotgun (WGS) entry which is preliminary data.</text>
</comment>
<dbReference type="Proteomes" id="UP000292702">
    <property type="component" value="Unassembled WGS sequence"/>
</dbReference>
<comment type="similarity">
    <text evidence="2 9">Belongs to the GMC oxidoreductase family.</text>
</comment>
<feature type="active site" description="Proton acceptor" evidence="7">
    <location>
        <position position="577"/>
    </location>
</feature>
<protein>
    <recommendedName>
        <fullName evidence="10">Glucose-methanol-choline oxidoreductase N-terminal domain-containing protein</fullName>
    </recommendedName>
</protein>
<feature type="binding site" evidence="8">
    <location>
        <begin position="533"/>
        <end position="534"/>
    </location>
    <ligand>
        <name>FAD</name>
        <dbReference type="ChEBI" id="CHEBI:57692"/>
    </ligand>
</feature>
<evidence type="ECO:0000256" key="6">
    <source>
        <dbReference type="ARBA" id="ARBA00023002"/>
    </source>
</evidence>
<keyword evidence="6" id="KW-0560">Oxidoreductase</keyword>
<evidence type="ECO:0000256" key="2">
    <source>
        <dbReference type="ARBA" id="ARBA00010790"/>
    </source>
</evidence>
<organism evidence="11 12">
    <name type="scientific">Steccherinum ochraceum</name>
    <dbReference type="NCBI Taxonomy" id="92696"/>
    <lineage>
        <taxon>Eukaryota</taxon>
        <taxon>Fungi</taxon>
        <taxon>Dikarya</taxon>
        <taxon>Basidiomycota</taxon>
        <taxon>Agaricomycotina</taxon>
        <taxon>Agaricomycetes</taxon>
        <taxon>Polyporales</taxon>
        <taxon>Steccherinaceae</taxon>
        <taxon>Steccherinum</taxon>
    </lineage>
</organism>
<evidence type="ECO:0000256" key="3">
    <source>
        <dbReference type="ARBA" id="ARBA00022630"/>
    </source>
</evidence>
<comment type="cofactor">
    <cofactor evidence="1 8">
        <name>FAD</name>
        <dbReference type="ChEBI" id="CHEBI:57692"/>
    </cofactor>
</comment>
<dbReference type="Pfam" id="PF05199">
    <property type="entry name" value="GMC_oxred_C"/>
    <property type="match status" value="1"/>
</dbReference>